<feature type="domain" description="Major facilitator superfamily (MFS) profile" evidence="7">
    <location>
        <begin position="9"/>
        <end position="481"/>
    </location>
</feature>
<feature type="transmembrane region" description="Helical" evidence="6">
    <location>
        <begin position="196"/>
        <end position="214"/>
    </location>
</feature>
<dbReference type="Gene3D" id="1.20.1250.20">
    <property type="entry name" value="MFS general substrate transporter like domains"/>
    <property type="match status" value="1"/>
</dbReference>
<evidence type="ECO:0000256" key="6">
    <source>
        <dbReference type="SAM" id="Phobius"/>
    </source>
</evidence>
<dbReference type="Proteomes" id="UP000283946">
    <property type="component" value="Chromosome"/>
</dbReference>
<feature type="transmembrane region" description="Helical" evidence="6">
    <location>
        <begin position="74"/>
        <end position="92"/>
    </location>
</feature>
<evidence type="ECO:0000313" key="9">
    <source>
        <dbReference type="Proteomes" id="UP000283946"/>
    </source>
</evidence>
<reference evidence="8 9" key="1">
    <citation type="submission" date="2018-03" db="EMBL/GenBank/DDBJ databases">
        <title>Bacteriophage NCPPB3778 and a type I-E CRISPR drive the evolution of the US Biological Select Agent, Rathayibacter toxicus.</title>
        <authorList>
            <person name="Davis E.W.II."/>
            <person name="Tabima J.F."/>
            <person name="Weisberg A.J."/>
            <person name="Dantas Lopes L."/>
            <person name="Wiseman M.S."/>
            <person name="Wiseman M.S."/>
            <person name="Pupko T."/>
            <person name="Belcher M.S."/>
            <person name="Sechler A.J."/>
            <person name="Tancos M.A."/>
            <person name="Schroeder B.K."/>
            <person name="Murray T.D."/>
            <person name="Luster D.G."/>
            <person name="Schneider W.L."/>
            <person name="Rogers E."/>
            <person name="Andreote F.D."/>
            <person name="Grunwald N.J."/>
            <person name="Putnam M.L."/>
            <person name="Chang J.H."/>
        </authorList>
    </citation>
    <scope>NUCLEOTIDE SEQUENCE [LARGE SCALE GENOMIC DNA]</scope>
    <source>
        <strain evidence="8 9">NCCPB 2253</strain>
    </source>
</reference>
<dbReference type="InterPro" id="IPR020846">
    <property type="entry name" value="MFS_dom"/>
</dbReference>
<proteinExistence type="predicted"/>
<dbReference type="InterPro" id="IPR036259">
    <property type="entry name" value="MFS_trans_sf"/>
</dbReference>
<keyword evidence="4 6" id="KW-1133">Transmembrane helix</keyword>
<feature type="transmembrane region" description="Helical" evidence="6">
    <location>
        <begin position="350"/>
        <end position="372"/>
    </location>
</feature>
<dbReference type="EMBL" id="CP028130">
    <property type="protein sequence ID" value="AZZ55696.1"/>
    <property type="molecule type" value="Genomic_DNA"/>
</dbReference>
<dbReference type="GO" id="GO:0005886">
    <property type="term" value="C:plasma membrane"/>
    <property type="evidence" value="ECO:0007669"/>
    <property type="project" value="UniProtKB-SubCell"/>
</dbReference>
<comment type="subcellular location">
    <subcellularLocation>
        <location evidence="1">Cell membrane</location>
        <topology evidence="1">Multi-pass membrane protein</topology>
    </subcellularLocation>
</comment>
<dbReference type="GO" id="GO:0022857">
    <property type="term" value="F:transmembrane transporter activity"/>
    <property type="evidence" value="ECO:0007669"/>
    <property type="project" value="InterPro"/>
</dbReference>
<feature type="transmembrane region" description="Helical" evidence="6">
    <location>
        <begin position="136"/>
        <end position="157"/>
    </location>
</feature>
<feature type="transmembrane region" description="Helical" evidence="6">
    <location>
        <begin position="163"/>
        <end position="184"/>
    </location>
</feature>
<dbReference type="SUPFAM" id="SSF103473">
    <property type="entry name" value="MFS general substrate transporter"/>
    <property type="match status" value="1"/>
</dbReference>
<dbReference type="AlphaFoldDB" id="A0AAD1EM38"/>
<dbReference type="Pfam" id="PF07690">
    <property type="entry name" value="MFS_1"/>
    <property type="match status" value="1"/>
</dbReference>
<dbReference type="PANTHER" id="PTHR42718">
    <property type="entry name" value="MAJOR FACILITATOR SUPERFAMILY MULTIDRUG TRANSPORTER MFSC"/>
    <property type="match status" value="1"/>
</dbReference>
<dbReference type="KEGG" id="ria:C7V51_07230"/>
<feature type="transmembrane region" description="Helical" evidence="6">
    <location>
        <begin position="12"/>
        <end position="35"/>
    </location>
</feature>
<keyword evidence="5 6" id="KW-0472">Membrane</keyword>
<accession>A0AAD1EM38</accession>
<evidence type="ECO:0000313" key="8">
    <source>
        <dbReference type="EMBL" id="AZZ55696.1"/>
    </source>
</evidence>
<feature type="transmembrane region" description="Helical" evidence="6">
    <location>
        <begin position="294"/>
        <end position="314"/>
    </location>
</feature>
<feature type="transmembrane region" description="Helical" evidence="6">
    <location>
        <begin position="261"/>
        <end position="282"/>
    </location>
</feature>
<feature type="transmembrane region" description="Helical" evidence="6">
    <location>
        <begin position="460"/>
        <end position="480"/>
    </location>
</feature>
<dbReference type="PROSITE" id="PS50850">
    <property type="entry name" value="MFS"/>
    <property type="match status" value="1"/>
</dbReference>
<feature type="transmembrane region" description="Helical" evidence="6">
    <location>
        <begin position="47"/>
        <end position="67"/>
    </location>
</feature>
<dbReference type="Gene3D" id="1.20.1720.10">
    <property type="entry name" value="Multidrug resistance protein D"/>
    <property type="match status" value="1"/>
</dbReference>
<dbReference type="InterPro" id="IPR011701">
    <property type="entry name" value="MFS"/>
</dbReference>
<evidence type="ECO:0000259" key="7">
    <source>
        <dbReference type="PROSITE" id="PS50850"/>
    </source>
</evidence>
<dbReference type="PANTHER" id="PTHR42718:SF9">
    <property type="entry name" value="MAJOR FACILITATOR SUPERFAMILY MULTIDRUG TRANSPORTER MFSC"/>
    <property type="match status" value="1"/>
</dbReference>
<gene>
    <name evidence="8" type="ORF">C7V51_07230</name>
</gene>
<evidence type="ECO:0000256" key="3">
    <source>
        <dbReference type="ARBA" id="ARBA00022692"/>
    </source>
</evidence>
<evidence type="ECO:0000256" key="4">
    <source>
        <dbReference type="ARBA" id="ARBA00022989"/>
    </source>
</evidence>
<keyword evidence="3 6" id="KW-0812">Transmembrane</keyword>
<name>A0AAD1EM38_9MICO</name>
<protein>
    <submittedName>
        <fullName evidence="8">MFS transporter</fullName>
    </submittedName>
</protein>
<keyword evidence="2" id="KW-0813">Transport</keyword>
<sequence>MQNDTGKCATSTLCALVFILNLDITIVNIALPRLGRVPDATNDKLQWVIAAYALSAAVAVIPSGALLDKYGPRRVLSCAALLFGVSSLLAALSPSATALIVARVIMGLGSAAILTGSIATLTLYYQGSRRQRVFGIWSACAAIGLSVGPLVGGWLLSVADWEVIFLINVPFCALAVIFIARTVPASSEVHKNKIDVLSISLLSLVLLSGVAGLIEFGAERVFSALILTACCVVSGGLFLTRQRGKGPRLLDPGVLTSGTMLVPLFVLIALFTVMAVLLFLLPSSFELALGQDPFSASLHILALPLSIAVAAIFGGHFLHKLPAWMTMCWSLGTTAIGLIILMFLDPARPSLIVFVGLVCIGIGVGLGQPAALQTAVSAFPPAQRGIGSGFVNSLRLASNAGGAAIAGSIVSLTVSRADPSLSANSLIAGASSCRSTDTADVFGMMDDLCVAYVDGLRLTLMVAFLLVIAAAVVVILREFVIRRDGARMMDARTKLNN</sequence>
<dbReference type="PRINTS" id="PR01036">
    <property type="entry name" value="TCRTETB"/>
</dbReference>
<evidence type="ECO:0000256" key="2">
    <source>
        <dbReference type="ARBA" id="ARBA00022448"/>
    </source>
</evidence>
<organism evidence="8 9">
    <name type="scientific">Rathayibacter iranicus</name>
    <dbReference type="NCBI Taxonomy" id="59737"/>
    <lineage>
        <taxon>Bacteria</taxon>
        <taxon>Bacillati</taxon>
        <taxon>Actinomycetota</taxon>
        <taxon>Actinomycetes</taxon>
        <taxon>Micrococcales</taxon>
        <taxon>Microbacteriaceae</taxon>
        <taxon>Rathayibacter</taxon>
    </lineage>
</organism>
<evidence type="ECO:0000256" key="1">
    <source>
        <dbReference type="ARBA" id="ARBA00004651"/>
    </source>
</evidence>
<feature type="transmembrane region" description="Helical" evidence="6">
    <location>
        <begin position="321"/>
        <end position="344"/>
    </location>
</feature>
<feature type="transmembrane region" description="Helical" evidence="6">
    <location>
        <begin position="98"/>
        <end position="124"/>
    </location>
</feature>
<dbReference type="CDD" id="cd17321">
    <property type="entry name" value="MFS_MMR_MDR_like"/>
    <property type="match status" value="1"/>
</dbReference>
<evidence type="ECO:0000256" key="5">
    <source>
        <dbReference type="ARBA" id="ARBA00023136"/>
    </source>
</evidence>